<evidence type="ECO:0000259" key="5">
    <source>
        <dbReference type="PROSITE" id="PS50931"/>
    </source>
</evidence>
<evidence type="ECO:0000256" key="1">
    <source>
        <dbReference type="ARBA" id="ARBA00009437"/>
    </source>
</evidence>
<dbReference type="InterPro" id="IPR050950">
    <property type="entry name" value="HTH-type_LysR_regulators"/>
</dbReference>
<dbReference type="InterPro" id="IPR036390">
    <property type="entry name" value="WH_DNA-bd_sf"/>
</dbReference>
<gene>
    <name evidence="6" type="ORF">ACFQ44_02130</name>
</gene>
<keyword evidence="3" id="KW-0238">DNA-binding</keyword>
<keyword evidence="7" id="KW-1185">Reference proteome</keyword>
<dbReference type="InterPro" id="IPR036388">
    <property type="entry name" value="WH-like_DNA-bd_sf"/>
</dbReference>
<dbReference type="RefSeq" id="WP_203643605.1">
    <property type="nucleotide sequence ID" value="NZ_BOLN01000002.1"/>
</dbReference>
<dbReference type="InterPro" id="IPR000847">
    <property type="entry name" value="LysR_HTH_N"/>
</dbReference>
<dbReference type="Gene3D" id="1.10.10.10">
    <property type="entry name" value="Winged helix-like DNA-binding domain superfamily/Winged helix DNA-binding domain"/>
    <property type="match status" value="1"/>
</dbReference>
<dbReference type="Gene3D" id="3.40.190.290">
    <property type="match status" value="1"/>
</dbReference>
<evidence type="ECO:0000256" key="3">
    <source>
        <dbReference type="ARBA" id="ARBA00023125"/>
    </source>
</evidence>
<dbReference type="Proteomes" id="UP001597189">
    <property type="component" value="Unassembled WGS sequence"/>
</dbReference>
<dbReference type="EMBL" id="JBHTOD010000002">
    <property type="protein sequence ID" value="MFD1454477.1"/>
    <property type="molecule type" value="Genomic_DNA"/>
</dbReference>
<evidence type="ECO:0000313" key="6">
    <source>
        <dbReference type="EMBL" id="MFD1454477.1"/>
    </source>
</evidence>
<evidence type="ECO:0000313" key="7">
    <source>
        <dbReference type="Proteomes" id="UP001597189"/>
    </source>
</evidence>
<dbReference type="PROSITE" id="PS50931">
    <property type="entry name" value="HTH_LYSR"/>
    <property type="match status" value="1"/>
</dbReference>
<dbReference type="SUPFAM" id="SSF53850">
    <property type="entry name" value="Periplasmic binding protein-like II"/>
    <property type="match status" value="1"/>
</dbReference>
<evidence type="ECO:0000256" key="2">
    <source>
        <dbReference type="ARBA" id="ARBA00023015"/>
    </source>
</evidence>
<keyword evidence="2" id="KW-0805">Transcription regulation</keyword>
<sequence>MNTRLLQAFLVLTQVGNITNAAEALHTSQPSLSRQLKALEDEVGAQLFVRGKRLITLTDAGSLFAQRAQVMLDYLDQTKRDLQAQKTGLAGKIRIGCVESHLSAYVAKWLATFQRQHPNVTFAIYSADGNAIRTQIDQGNLDIGFLIEPVESAKYETQHIPVTETWGLMMAKDAPLAHHATVTGADLAGLPLLGARRSIVINQVSSWLKIDADTLNLRGERNLENNVLPLITQFGYYDISIDGMQDFTSADQFAFVPFSPLSQTQHTLIYRKNHQLPPTVAEFVKTVTAEIAKMPTTTA</sequence>
<dbReference type="CDD" id="cd05466">
    <property type="entry name" value="PBP2_LTTR_substrate"/>
    <property type="match status" value="1"/>
</dbReference>
<comment type="similarity">
    <text evidence="1">Belongs to the LysR transcriptional regulatory family.</text>
</comment>
<organism evidence="6 7">
    <name type="scientific">Levilactobacillus lanxiensis</name>
    <dbReference type="NCBI Taxonomy" id="2799568"/>
    <lineage>
        <taxon>Bacteria</taxon>
        <taxon>Bacillati</taxon>
        <taxon>Bacillota</taxon>
        <taxon>Bacilli</taxon>
        <taxon>Lactobacillales</taxon>
        <taxon>Lactobacillaceae</taxon>
        <taxon>Levilactobacillus</taxon>
    </lineage>
</organism>
<dbReference type="InterPro" id="IPR005119">
    <property type="entry name" value="LysR_subst-bd"/>
</dbReference>
<dbReference type="SUPFAM" id="SSF46785">
    <property type="entry name" value="Winged helix' DNA-binding domain"/>
    <property type="match status" value="1"/>
</dbReference>
<reference evidence="7" key="1">
    <citation type="journal article" date="2019" name="Int. J. Syst. Evol. Microbiol.">
        <title>The Global Catalogue of Microorganisms (GCM) 10K type strain sequencing project: providing services to taxonomists for standard genome sequencing and annotation.</title>
        <authorList>
            <consortium name="The Broad Institute Genomics Platform"/>
            <consortium name="The Broad Institute Genome Sequencing Center for Infectious Disease"/>
            <person name="Wu L."/>
            <person name="Ma J."/>
        </authorList>
    </citation>
    <scope>NUCLEOTIDE SEQUENCE [LARGE SCALE GENOMIC DNA]</scope>
    <source>
        <strain evidence="7">CCM 8979</strain>
    </source>
</reference>
<protein>
    <submittedName>
        <fullName evidence="6">LysR family transcriptional regulator</fullName>
    </submittedName>
</protein>
<dbReference type="Pfam" id="PF03466">
    <property type="entry name" value="LysR_substrate"/>
    <property type="match status" value="1"/>
</dbReference>
<proteinExistence type="inferred from homology"/>
<dbReference type="Pfam" id="PF00126">
    <property type="entry name" value="HTH_1"/>
    <property type="match status" value="1"/>
</dbReference>
<feature type="domain" description="HTH lysR-type" evidence="5">
    <location>
        <begin position="1"/>
        <end position="58"/>
    </location>
</feature>
<name>A0ABW4CYW6_9LACO</name>
<keyword evidence="4" id="KW-0804">Transcription</keyword>
<dbReference type="PRINTS" id="PR00039">
    <property type="entry name" value="HTHLYSR"/>
</dbReference>
<evidence type="ECO:0000256" key="4">
    <source>
        <dbReference type="ARBA" id="ARBA00023163"/>
    </source>
</evidence>
<dbReference type="PANTHER" id="PTHR30419">
    <property type="entry name" value="HTH-TYPE TRANSCRIPTIONAL REGULATOR YBHD"/>
    <property type="match status" value="1"/>
</dbReference>
<comment type="caution">
    <text evidence="6">The sequence shown here is derived from an EMBL/GenBank/DDBJ whole genome shotgun (WGS) entry which is preliminary data.</text>
</comment>
<accession>A0ABW4CYW6</accession>
<dbReference type="PANTHER" id="PTHR30419:SF8">
    <property type="entry name" value="NITROGEN ASSIMILATION TRANSCRIPTIONAL ACTIVATOR-RELATED"/>
    <property type="match status" value="1"/>
</dbReference>